<comment type="cofactor">
    <cofactor evidence="4">
        <name>Zn(2+)</name>
        <dbReference type="ChEBI" id="CHEBI:29105"/>
    </cofactor>
    <text evidence="4">Binds 1 zinc ion per subunit.</text>
</comment>
<dbReference type="GO" id="GO:0016020">
    <property type="term" value="C:membrane"/>
    <property type="evidence" value="ECO:0007669"/>
    <property type="project" value="GOC"/>
</dbReference>
<evidence type="ECO:0000259" key="7">
    <source>
        <dbReference type="Pfam" id="PF17048"/>
    </source>
</evidence>
<keyword evidence="9" id="KW-1185">Reference proteome</keyword>
<dbReference type="EC" id="3.5.1.23" evidence="5"/>
<name>A0A4R9GA73_9LEPT</name>
<feature type="binding site" evidence="4">
    <location>
        <position position="146"/>
    </location>
    <ligand>
        <name>Zn(2+)</name>
        <dbReference type="ChEBI" id="CHEBI:29105"/>
    </ligand>
</feature>
<proteinExistence type="inferred from homology"/>
<dbReference type="Pfam" id="PF17048">
    <property type="entry name" value="Ceramidse_alk_C"/>
    <property type="match status" value="1"/>
</dbReference>
<dbReference type="InterPro" id="IPR031329">
    <property type="entry name" value="NEUT/ALK_ceramidase_N"/>
</dbReference>
<keyword evidence="4" id="KW-0479">Metal-binding</keyword>
<organism evidence="8 9">
    <name type="scientific">Leptospira fletcheri</name>
    <dbReference type="NCBI Taxonomy" id="2484981"/>
    <lineage>
        <taxon>Bacteria</taxon>
        <taxon>Pseudomonadati</taxon>
        <taxon>Spirochaetota</taxon>
        <taxon>Spirochaetia</taxon>
        <taxon>Leptospirales</taxon>
        <taxon>Leptospiraceae</taxon>
        <taxon>Leptospira</taxon>
    </lineage>
</organism>
<comment type="catalytic activity">
    <reaction evidence="5">
        <text>an N-acylsphing-4-enine + H2O = sphing-4-enine + a fatty acid</text>
        <dbReference type="Rhea" id="RHEA:20856"/>
        <dbReference type="ChEBI" id="CHEBI:15377"/>
        <dbReference type="ChEBI" id="CHEBI:28868"/>
        <dbReference type="ChEBI" id="CHEBI:52639"/>
        <dbReference type="ChEBI" id="CHEBI:57756"/>
        <dbReference type="EC" id="3.5.1.23"/>
    </reaction>
</comment>
<dbReference type="Gene3D" id="2.60.40.2300">
    <property type="entry name" value="Neutral/alkaline non-lysosomal ceramidase, C-terminal domain"/>
    <property type="match status" value="1"/>
</dbReference>
<reference evidence="8" key="1">
    <citation type="journal article" date="2019" name="PLoS Negl. Trop. Dis.">
        <title>Revisiting the worldwide diversity of Leptospira species in the environment.</title>
        <authorList>
            <person name="Vincent A.T."/>
            <person name="Schiettekatte O."/>
            <person name="Bourhy P."/>
            <person name="Veyrier F.J."/>
            <person name="Picardeau M."/>
        </authorList>
    </citation>
    <scope>NUCLEOTIDE SEQUENCE [LARGE SCALE GENOMIC DNA]</scope>
    <source>
        <strain evidence="8">SSW15</strain>
    </source>
</reference>
<dbReference type="GO" id="GO:0017040">
    <property type="term" value="F:N-acylsphingosine amidohydrolase activity"/>
    <property type="evidence" value="ECO:0007669"/>
    <property type="project" value="UniProtKB-UniRule"/>
</dbReference>
<evidence type="ECO:0000256" key="1">
    <source>
        <dbReference type="ARBA" id="ARBA00009835"/>
    </source>
</evidence>
<dbReference type="Pfam" id="PF04734">
    <property type="entry name" value="Ceramidase_alk"/>
    <property type="match status" value="1"/>
</dbReference>
<comment type="similarity">
    <text evidence="1 5">Belongs to the neutral ceramidase family.</text>
</comment>
<evidence type="ECO:0000256" key="4">
    <source>
        <dbReference type="PIRSR" id="PIRSR606823-2"/>
    </source>
</evidence>
<dbReference type="GO" id="GO:0042759">
    <property type="term" value="P:long-chain fatty acid biosynthetic process"/>
    <property type="evidence" value="ECO:0007669"/>
    <property type="project" value="TreeGrafter"/>
</dbReference>
<feature type="active site" description="Nucleophile" evidence="3">
    <location>
        <position position="299"/>
    </location>
</feature>
<keyword evidence="5" id="KW-0746">Sphingolipid metabolism</keyword>
<dbReference type="InterPro" id="IPR031331">
    <property type="entry name" value="NEUT/ALK_ceramidase_C"/>
</dbReference>
<dbReference type="PANTHER" id="PTHR12670:SF1">
    <property type="entry name" value="NEUTRAL CERAMIDASE"/>
    <property type="match status" value="1"/>
</dbReference>
<accession>A0A4R9GA73</accession>
<gene>
    <name evidence="8" type="ORF">EHO60_14480</name>
</gene>
<keyword evidence="4" id="KW-0862">Zinc</keyword>
<dbReference type="InterPro" id="IPR006823">
    <property type="entry name" value="Ceramidase_alk"/>
</dbReference>
<dbReference type="InterPro" id="IPR038445">
    <property type="entry name" value="NCDase_C_sf"/>
</dbReference>
<dbReference type="OrthoDB" id="6899210at2"/>
<dbReference type="GO" id="GO:0046514">
    <property type="term" value="P:ceramide catabolic process"/>
    <property type="evidence" value="ECO:0007669"/>
    <property type="project" value="InterPro"/>
</dbReference>
<evidence type="ECO:0000313" key="8">
    <source>
        <dbReference type="EMBL" id="TGK08612.1"/>
    </source>
</evidence>
<comment type="caution">
    <text evidence="8">The sequence shown here is derived from an EMBL/GenBank/DDBJ whole genome shotgun (WGS) entry which is preliminary data.</text>
</comment>
<dbReference type="GO" id="GO:0005576">
    <property type="term" value="C:extracellular region"/>
    <property type="evidence" value="ECO:0007669"/>
    <property type="project" value="TreeGrafter"/>
</dbReference>
<keyword evidence="2 5" id="KW-0378">Hydrolase</keyword>
<evidence type="ECO:0000313" key="9">
    <source>
        <dbReference type="Proteomes" id="UP000298458"/>
    </source>
</evidence>
<feature type="binding site" evidence="4">
    <location>
        <position position="548"/>
    </location>
    <ligand>
        <name>Zn(2+)</name>
        <dbReference type="ChEBI" id="CHEBI:29105"/>
    </ligand>
</feature>
<feature type="domain" description="Neutral/alkaline non-lysosomal ceramidase N-terminal" evidence="6">
    <location>
        <begin position="55"/>
        <end position="577"/>
    </location>
</feature>
<dbReference type="EMBL" id="RQET01000012">
    <property type="protein sequence ID" value="TGK08612.1"/>
    <property type="molecule type" value="Genomic_DNA"/>
</dbReference>
<keyword evidence="5" id="KW-0443">Lipid metabolism</keyword>
<evidence type="ECO:0000256" key="2">
    <source>
        <dbReference type="ARBA" id="ARBA00022801"/>
    </source>
</evidence>
<dbReference type="GO" id="GO:0046872">
    <property type="term" value="F:metal ion binding"/>
    <property type="evidence" value="ECO:0007669"/>
    <property type="project" value="UniProtKB-KW"/>
</dbReference>
<protein>
    <recommendedName>
        <fullName evidence="5">Neutral ceramidase</fullName>
        <ecNumber evidence="5">3.5.1.23</ecNumber>
    </recommendedName>
</protein>
<evidence type="ECO:0000256" key="5">
    <source>
        <dbReference type="RuleBase" id="RU366019"/>
    </source>
</evidence>
<feature type="binding site" evidence="4">
    <location>
        <position position="255"/>
    </location>
    <ligand>
        <name>Zn(2+)</name>
        <dbReference type="ChEBI" id="CHEBI:29105"/>
    </ligand>
</feature>
<dbReference type="GO" id="GO:0046512">
    <property type="term" value="P:sphingosine biosynthetic process"/>
    <property type="evidence" value="ECO:0007669"/>
    <property type="project" value="TreeGrafter"/>
</dbReference>
<dbReference type="AlphaFoldDB" id="A0A4R9GA73"/>
<dbReference type="PANTHER" id="PTHR12670">
    <property type="entry name" value="CERAMIDASE"/>
    <property type="match status" value="1"/>
</dbReference>
<feature type="binding site" evidence="4">
    <location>
        <position position="511"/>
    </location>
    <ligand>
        <name>Zn(2+)</name>
        <dbReference type="ChEBI" id="CHEBI:29105"/>
    </ligand>
</feature>
<evidence type="ECO:0000259" key="6">
    <source>
        <dbReference type="Pfam" id="PF04734"/>
    </source>
</evidence>
<sequence>MLLSALALLAGCNDRGKSDQASVLSAIGGSPKLDSTSVPNQRMSLTSATYAPDIFLVGAAKSDITGPFVQSSTGYNNPGSEMHGLAMRLYSRAFVIEKAGGGRVAIVTADMLHMYQSVKIGVIKKLQADGYGSLFQTENVLISATHDHSAPSNISWYTLFNAFNGVMGFDKVHYAIVVNGITESIKNAYNNEKPARIRVSSGTLANTITNRSSGAYDWNFDKAKFSKNVDDTMTLLRFDGIDGSEIGLLNWFGVHGTSLGITNSRVHGDNKGFAAYEIERLKGGNFVAAFAQGTVGDISPNTPDPSDITKPFLRPNDLDPTLDAMENPIVHGRLQADKALELYGTGGSTISGNIIYRHSHVLWNDKIPVNASYIGQYSMPWDQAASATTCVATVGGGFLAGDVEGAPVAFAKQGDIRNNYVFQNGQWVRQNYNLTNLSGTASFLGVLWPLAQTVLGSNQYQDCDQEKFTLLPVGEVDRFWFPNPQVPFVPVVLPLQVVTVGGVGILAAPFELSTMVGRRLRDRVSATLASVGVSTILVASMANTYAQYLVTREEYSAQHFEGGFTVYGPWASAALQQEFDRITKNLVSGTVGDPGPNPPDLSNQQFIQTWLSQNGVVNDGGNFGSVLTDALANYNRAKDKVSVRFQGAHPRVVQDKKLDGTLGSYYDPDKYTYLEVQQKDPSGRWTRVADDGDPYTSLDWLRTGGDLSPTSEVTITWLIRNAASGTYRIVYNGLAKQFWGIFWTYQKFTGTSREFQVQ</sequence>
<dbReference type="Proteomes" id="UP000298458">
    <property type="component" value="Unassembled WGS sequence"/>
</dbReference>
<feature type="domain" description="Neutral/alkaline non-lysosomal ceramidase C-terminal" evidence="7">
    <location>
        <begin position="580"/>
        <end position="757"/>
    </location>
</feature>
<evidence type="ECO:0000256" key="3">
    <source>
        <dbReference type="PIRSR" id="PIRSR606823-1"/>
    </source>
</evidence>